<dbReference type="InterPro" id="IPR034804">
    <property type="entry name" value="SQR/QFR_C/D"/>
</dbReference>
<keyword evidence="6" id="KW-0349">Heme</keyword>
<evidence type="ECO:0000256" key="8">
    <source>
        <dbReference type="ARBA" id="ARBA00022723"/>
    </source>
</evidence>
<dbReference type="CDD" id="cd03499">
    <property type="entry name" value="SQR_TypeC_SdhC"/>
    <property type="match status" value="1"/>
</dbReference>
<evidence type="ECO:0000313" key="15">
    <source>
        <dbReference type="Proteomes" id="UP001597296"/>
    </source>
</evidence>
<keyword evidence="9 13" id="KW-1133">Transmembrane helix</keyword>
<sequence length="125" mass="13460">MTKRDRPLSPHIQIYKMPFTAVLSISHRITGVVMAVGTAVLAYWLVAAASGPDSFATAQAVLGSVPGRILLFGWSLALFYHLCNGIRHMFWDAGLGFEIRDAQRSGLATVAAALVLTALAWTIGF</sequence>
<comment type="subcellular location">
    <subcellularLocation>
        <location evidence="3">Membrane</location>
        <topology evidence="3">Multi-pass membrane protein</topology>
    </subcellularLocation>
</comment>
<dbReference type="Pfam" id="PF01127">
    <property type="entry name" value="Sdh_cyt"/>
    <property type="match status" value="1"/>
</dbReference>
<dbReference type="PIRSF" id="PIRSF000178">
    <property type="entry name" value="SDH_cyt_b560"/>
    <property type="match status" value="1"/>
</dbReference>
<comment type="cofactor">
    <cofactor evidence="1">
        <name>heme</name>
        <dbReference type="ChEBI" id="CHEBI:30413"/>
    </cofactor>
</comment>
<evidence type="ECO:0000313" key="14">
    <source>
        <dbReference type="EMBL" id="MFD2234695.1"/>
    </source>
</evidence>
<comment type="caution">
    <text evidence="14">The sequence shown here is derived from an EMBL/GenBank/DDBJ whole genome shotgun (WGS) entry which is preliminary data.</text>
</comment>
<evidence type="ECO:0000256" key="6">
    <source>
        <dbReference type="ARBA" id="ARBA00022617"/>
    </source>
</evidence>
<accession>A0ABW5CBQ7</accession>
<keyword evidence="10" id="KW-0408">Iron</keyword>
<dbReference type="InterPro" id="IPR018495">
    <property type="entry name" value="Succ_DH_cyt_bsu_CS"/>
</dbReference>
<dbReference type="InterPro" id="IPR014314">
    <property type="entry name" value="Succ_DH_cytb556"/>
</dbReference>
<evidence type="ECO:0000256" key="1">
    <source>
        <dbReference type="ARBA" id="ARBA00001971"/>
    </source>
</evidence>
<dbReference type="NCBIfam" id="TIGR02970">
    <property type="entry name" value="succ_dehyd_cytB"/>
    <property type="match status" value="1"/>
</dbReference>
<comment type="similarity">
    <text evidence="4">Belongs to the cytochrome b560 family.</text>
</comment>
<dbReference type="RefSeq" id="WP_377317167.1">
    <property type="nucleotide sequence ID" value="NZ_JBHUIY010000026.1"/>
</dbReference>
<name>A0ABW5CBQ7_9PROT</name>
<evidence type="ECO:0000256" key="12">
    <source>
        <dbReference type="ARBA" id="ARBA00025912"/>
    </source>
</evidence>
<proteinExistence type="inferred from homology"/>
<feature type="transmembrane region" description="Helical" evidence="13">
    <location>
        <begin position="65"/>
        <end position="83"/>
    </location>
</feature>
<evidence type="ECO:0000256" key="9">
    <source>
        <dbReference type="ARBA" id="ARBA00022989"/>
    </source>
</evidence>
<dbReference type="EMBL" id="JBHUIY010000026">
    <property type="protein sequence ID" value="MFD2234695.1"/>
    <property type="molecule type" value="Genomic_DNA"/>
</dbReference>
<dbReference type="PANTHER" id="PTHR10978:SF5">
    <property type="entry name" value="SUCCINATE DEHYDROGENASE CYTOCHROME B560 SUBUNIT, MITOCHONDRIAL"/>
    <property type="match status" value="1"/>
</dbReference>
<evidence type="ECO:0000256" key="4">
    <source>
        <dbReference type="ARBA" id="ARBA00007244"/>
    </source>
</evidence>
<keyword evidence="7 13" id="KW-0812">Transmembrane</keyword>
<evidence type="ECO:0000256" key="5">
    <source>
        <dbReference type="ARBA" id="ARBA00020076"/>
    </source>
</evidence>
<dbReference type="PROSITE" id="PS01001">
    <property type="entry name" value="SDH_CYT_2"/>
    <property type="match status" value="1"/>
</dbReference>
<comment type="function">
    <text evidence="2">Membrane-anchoring subunit of succinate dehydrogenase (SDH).</text>
</comment>
<dbReference type="InterPro" id="IPR000701">
    <property type="entry name" value="SuccDH_FuR_B_TM-su"/>
</dbReference>
<dbReference type="PANTHER" id="PTHR10978">
    <property type="entry name" value="SUCCINATE DEHYDROGENASE CYTOCHROME B560 SUBUNIT"/>
    <property type="match status" value="1"/>
</dbReference>
<dbReference type="Gene3D" id="1.20.1300.10">
    <property type="entry name" value="Fumarate reductase/succinate dehydrogenase, transmembrane subunit"/>
    <property type="match status" value="1"/>
</dbReference>
<dbReference type="Proteomes" id="UP001597296">
    <property type="component" value="Unassembled WGS sequence"/>
</dbReference>
<evidence type="ECO:0000256" key="13">
    <source>
        <dbReference type="SAM" id="Phobius"/>
    </source>
</evidence>
<feature type="transmembrane region" description="Helical" evidence="13">
    <location>
        <begin position="21"/>
        <end position="45"/>
    </location>
</feature>
<evidence type="ECO:0000256" key="11">
    <source>
        <dbReference type="ARBA" id="ARBA00023136"/>
    </source>
</evidence>
<keyword evidence="11 13" id="KW-0472">Membrane</keyword>
<evidence type="ECO:0000256" key="3">
    <source>
        <dbReference type="ARBA" id="ARBA00004141"/>
    </source>
</evidence>
<keyword evidence="15" id="KW-1185">Reference proteome</keyword>
<keyword evidence="8" id="KW-0479">Metal-binding</keyword>
<comment type="subunit">
    <text evidence="12">Part of an enzyme complex containing four subunits: a flavoprotein, an iron-sulfur protein, plus two membrane-anchoring proteins, SdhC and SdhD. The complex can form homotrimers.</text>
</comment>
<protein>
    <recommendedName>
        <fullName evidence="5">Succinate dehydrogenase cytochrome b556 subunit</fullName>
    </recommendedName>
</protein>
<evidence type="ECO:0000256" key="7">
    <source>
        <dbReference type="ARBA" id="ARBA00022692"/>
    </source>
</evidence>
<evidence type="ECO:0000256" key="2">
    <source>
        <dbReference type="ARBA" id="ARBA00004050"/>
    </source>
</evidence>
<feature type="transmembrane region" description="Helical" evidence="13">
    <location>
        <begin position="104"/>
        <end position="123"/>
    </location>
</feature>
<gene>
    <name evidence="14" type="primary">sdhC</name>
    <name evidence="14" type="ORF">ACFSNB_12850</name>
</gene>
<dbReference type="SUPFAM" id="SSF81343">
    <property type="entry name" value="Fumarate reductase respiratory complex transmembrane subunits"/>
    <property type="match status" value="1"/>
</dbReference>
<evidence type="ECO:0000256" key="10">
    <source>
        <dbReference type="ARBA" id="ARBA00023004"/>
    </source>
</evidence>
<organism evidence="14 15">
    <name type="scientific">Phaeospirillum tilakii</name>
    <dbReference type="NCBI Taxonomy" id="741673"/>
    <lineage>
        <taxon>Bacteria</taxon>
        <taxon>Pseudomonadati</taxon>
        <taxon>Pseudomonadota</taxon>
        <taxon>Alphaproteobacteria</taxon>
        <taxon>Rhodospirillales</taxon>
        <taxon>Rhodospirillaceae</taxon>
        <taxon>Phaeospirillum</taxon>
    </lineage>
</organism>
<reference evidence="15" key="1">
    <citation type="journal article" date="2019" name="Int. J. Syst. Evol. Microbiol.">
        <title>The Global Catalogue of Microorganisms (GCM) 10K type strain sequencing project: providing services to taxonomists for standard genome sequencing and annotation.</title>
        <authorList>
            <consortium name="The Broad Institute Genomics Platform"/>
            <consortium name="The Broad Institute Genome Sequencing Center for Infectious Disease"/>
            <person name="Wu L."/>
            <person name="Ma J."/>
        </authorList>
    </citation>
    <scope>NUCLEOTIDE SEQUENCE [LARGE SCALE GENOMIC DNA]</scope>
    <source>
        <strain evidence="15">KCTC 15012</strain>
    </source>
</reference>